<protein>
    <submittedName>
        <fullName evidence="1">Uncharacterized protein</fullName>
    </submittedName>
</protein>
<evidence type="ECO:0000313" key="1">
    <source>
        <dbReference type="EMBL" id="OGF81379.1"/>
    </source>
</evidence>
<sequence length="150" mass="17211">MECEFGGGSFHNKQSEVVVILNSDGSKVVVSEDDISVLINKHFLALQEEWNVFLKEKGVCIGFYCRGSVGLPENTKIIKSFRAQIDEHNQDVIRNLIAHHQRNTQKKLEWLVQLAKEFQCKIEWDTNDWDKVALEISRKDRELREGGPAA</sequence>
<dbReference type="Proteomes" id="UP000178046">
    <property type="component" value="Unassembled WGS sequence"/>
</dbReference>
<name>A0A1F5X0H3_9BACT</name>
<reference evidence="1 2" key="1">
    <citation type="journal article" date="2016" name="Nat. Commun.">
        <title>Thousands of microbial genomes shed light on interconnected biogeochemical processes in an aquifer system.</title>
        <authorList>
            <person name="Anantharaman K."/>
            <person name="Brown C.T."/>
            <person name="Hug L.A."/>
            <person name="Sharon I."/>
            <person name="Castelle C.J."/>
            <person name="Probst A.J."/>
            <person name="Thomas B.C."/>
            <person name="Singh A."/>
            <person name="Wilkins M.J."/>
            <person name="Karaoz U."/>
            <person name="Brodie E.L."/>
            <person name="Williams K.H."/>
            <person name="Hubbard S.S."/>
            <person name="Banfield J.F."/>
        </authorList>
    </citation>
    <scope>NUCLEOTIDE SEQUENCE [LARGE SCALE GENOMIC DNA]</scope>
</reference>
<dbReference type="EMBL" id="MFIA01000042">
    <property type="protein sequence ID" value="OGF81379.1"/>
    <property type="molecule type" value="Genomic_DNA"/>
</dbReference>
<dbReference type="AlphaFoldDB" id="A0A1F5X0H3"/>
<organism evidence="1 2">
    <name type="scientific">Candidatus Giovannonibacteria bacterium RIFCSPLOWO2_01_FULL_44_16</name>
    <dbReference type="NCBI Taxonomy" id="1798348"/>
    <lineage>
        <taxon>Bacteria</taxon>
        <taxon>Candidatus Giovannoniibacteriota</taxon>
    </lineage>
</organism>
<proteinExistence type="predicted"/>
<gene>
    <name evidence="1" type="ORF">A2924_03185</name>
</gene>
<accession>A0A1F5X0H3</accession>
<comment type="caution">
    <text evidence="1">The sequence shown here is derived from an EMBL/GenBank/DDBJ whole genome shotgun (WGS) entry which is preliminary data.</text>
</comment>
<evidence type="ECO:0000313" key="2">
    <source>
        <dbReference type="Proteomes" id="UP000178046"/>
    </source>
</evidence>